<keyword evidence="1" id="KW-0812">Transmembrane</keyword>
<evidence type="ECO:0000256" key="1">
    <source>
        <dbReference type="SAM" id="Phobius"/>
    </source>
</evidence>
<protein>
    <submittedName>
        <fullName evidence="2">Uncharacterized protein</fullName>
    </submittedName>
</protein>
<keyword evidence="3" id="KW-1185">Reference proteome</keyword>
<dbReference type="Proteomes" id="UP001189122">
    <property type="component" value="Unassembled WGS sequence"/>
</dbReference>
<organism evidence="2">
    <name type="scientific">Spirodela intermedia</name>
    <name type="common">Intermediate duckweed</name>
    <dbReference type="NCBI Taxonomy" id="51605"/>
    <lineage>
        <taxon>Eukaryota</taxon>
        <taxon>Viridiplantae</taxon>
        <taxon>Streptophyta</taxon>
        <taxon>Embryophyta</taxon>
        <taxon>Tracheophyta</taxon>
        <taxon>Spermatophyta</taxon>
        <taxon>Magnoliopsida</taxon>
        <taxon>Liliopsida</taxon>
        <taxon>Araceae</taxon>
        <taxon>Lemnoideae</taxon>
        <taxon>Spirodela</taxon>
    </lineage>
</organism>
<keyword evidence="1" id="KW-1133">Transmembrane helix</keyword>
<reference evidence="2 3" key="1">
    <citation type="submission" date="2019-12" db="EMBL/GenBank/DDBJ databases">
        <authorList>
            <person name="Scholz U."/>
            <person name="Mascher M."/>
            <person name="Fiebig A."/>
        </authorList>
    </citation>
    <scope>NUCLEOTIDE SEQUENCE</scope>
</reference>
<feature type="transmembrane region" description="Helical" evidence="1">
    <location>
        <begin position="140"/>
        <end position="162"/>
    </location>
</feature>
<evidence type="ECO:0000313" key="2">
    <source>
        <dbReference type="EMBL" id="CAA2620082.1"/>
    </source>
</evidence>
<dbReference type="AlphaFoldDB" id="A0A7I8IPV2"/>
<name>A0A7I8IPV2_SPIIN</name>
<accession>A0A7I8IPV2</accession>
<dbReference type="EMBL" id="CACRZD030000005">
    <property type="protein sequence ID" value="CAA6659831.1"/>
    <property type="molecule type" value="Genomic_DNA"/>
</dbReference>
<proteinExistence type="predicted"/>
<dbReference type="EMBL" id="LR743592">
    <property type="protein sequence ID" value="CAA2620082.1"/>
    <property type="molecule type" value="Genomic_DNA"/>
</dbReference>
<evidence type="ECO:0000313" key="3">
    <source>
        <dbReference type="Proteomes" id="UP001189122"/>
    </source>
</evidence>
<gene>
    <name evidence="2" type="ORF">SI7747_05006251</name>
</gene>
<feature type="transmembrane region" description="Helical" evidence="1">
    <location>
        <begin position="79"/>
        <end position="100"/>
    </location>
</feature>
<dbReference type="PANTHER" id="PTHR37254">
    <property type="entry name" value="OS01G0100500 PROTEIN"/>
    <property type="match status" value="1"/>
</dbReference>
<keyword evidence="1" id="KW-0472">Membrane</keyword>
<sequence>MALSQEGSSCPLNGFLYNGTLCACDPGYYLSPGRSCSLLNVAPDGGDWIVHEGVESSPTFLMTIFSFDTIKRFTRSQAIFLEATLVLLVVWLSCCILLRLSGRLKDGSDIWFRIRWWISRFDFCYSTSHWSVSVPPPLPFLFALDVYAPFCFCIGIMSVQLVL</sequence>
<dbReference type="PANTHER" id="PTHR37254:SF1">
    <property type="entry name" value="OS01G0100500 PROTEIN"/>
    <property type="match status" value="1"/>
</dbReference>